<evidence type="ECO:0000313" key="18">
    <source>
        <dbReference type="Proteomes" id="UP000593836"/>
    </source>
</evidence>
<keyword evidence="14 16" id="KW-0739">Sodium transport</keyword>
<evidence type="ECO:0000256" key="1">
    <source>
        <dbReference type="ARBA" id="ARBA00001959"/>
    </source>
</evidence>
<keyword evidence="8 16" id="KW-0812">Transmembrane</keyword>
<evidence type="ECO:0000256" key="13">
    <source>
        <dbReference type="ARBA" id="ARBA00023136"/>
    </source>
</evidence>
<dbReference type="InterPro" id="IPR005899">
    <property type="entry name" value="Na_pump_deCOase"/>
</dbReference>
<dbReference type="GO" id="GO:0036376">
    <property type="term" value="P:sodium ion export across plasma membrane"/>
    <property type="evidence" value="ECO:0007669"/>
    <property type="project" value="InterPro"/>
</dbReference>
<dbReference type="EC" id="7.2.4.2" evidence="16"/>
<gene>
    <name evidence="16" type="primary">oadG</name>
    <name evidence="17" type="ORF">HUE87_07650</name>
</gene>
<dbReference type="KEGG" id="smas:HUE87_07650"/>
<evidence type="ECO:0000256" key="3">
    <source>
        <dbReference type="ARBA" id="ARBA00004162"/>
    </source>
</evidence>
<evidence type="ECO:0000256" key="7">
    <source>
        <dbReference type="ARBA" id="ARBA00022475"/>
    </source>
</evidence>
<dbReference type="GO" id="GO:0005886">
    <property type="term" value="C:plasma membrane"/>
    <property type="evidence" value="ECO:0007669"/>
    <property type="project" value="UniProtKB-SubCell"/>
</dbReference>
<keyword evidence="11 16" id="KW-0915">Sodium</keyword>
<dbReference type="GO" id="GO:0008948">
    <property type="term" value="F:oxaloacetate decarboxylase activity"/>
    <property type="evidence" value="ECO:0007669"/>
    <property type="project" value="UniProtKB-UniRule"/>
</dbReference>
<evidence type="ECO:0000256" key="15">
    <source>
        <dbReference type="ARBA" id="ARBA00048176"/>
    </source>
</evidence>
<dbReference type="NCBIfam" id="TIGR01195">
    <property type="entry name" value="oadG_fam"/>
    <property type="match status" value="1"/>
</dbReference>
<evidence type="ECO:0000256" key="11">
    <source>
        <dbReference type="ARBA" id="ARBA00023053"/>
    </source>
</evidence>
<keyword evidence="12 16" id="KW-0406">Ion transport</keyword>
<evidence type="ECO:0000256" key="8">
    <source>
        <dbReference type="ARBA" id="ARBA00022692"/>
    </source>
</evidence>
<comment type="similarity">
    <text evidence="4 16">Belongs to the OadG family.</text>
</comment>
<evidence type="ECO:0000256" key="9">
    <source>
        <dbReference type="ARBA" id="ARBA00022967"/>
    </source>
</evidence>
<feature type="transmembrane region" description="Helical" evidence="16">
    <location>
        <begin position="12"/>
        <end position="35"/>
    </location>
</feature>
<keyword evidence="6 16" id="KW-0813">Transport</keyword>
<dbReference type="AlphaFoldDB" id="A0A7S7RPP7"/>
<keyword evidence="18" id="KW-1185">Reference proteome</keyword>
<comment type="catalytic activity">
    <reaction evidence="15 16">
        <text>oxaloacetate + 2 Na(+)(in) + H(+) = pyruvate + 2 Na(+)(out) + CO2</text>
        <dbReference type="Rhea" id="RHEA:57724"/>
        <dbReference type="ChEBI" id="CHEBI:15361"/>
        <dbReference type="ChEBI" id="CHEBI:15378"/>
        <dbReference type="ChEBI" id="CHEBI:16452"/>
        <dbReference type="ChEBI" id="CHEBI:16526"/>
        <dbReference type="ChEBI" id="CHEBI:29101"/>
        <dbReference type="EC" id="7.2.4.2"/>
    </reaction>
</comment>
<dbReference type="Proteomes" id="UP000593836">
    <property type="component" value="Chromosome"/>
</dbReference>
<dbReference type="EMBL" id="CP054493">
    <property type="protein sequence ID" value="QOY53774.1"/>
    <property type="molecule type" value="Genomic_DNA"/>
</dbReference>
<evidence type="ECO:0000256" key="12">
    <source>
        <dbReference type="ARBA" id="ARBA00023065"/>
    </source>
</evidence>
<dbReference type="HAMAP" id="MF_00404">
    <property type="entry name" value="OadG"/>
    <property type="match status" value="1"/>
</dbReference>
<keyword evidence="7 16" id="KW-1003">Cell membrane</keyword>
<dbReference type="RefSeq" id="WP_194365609.1">
    <property type="nucleotide sequence ID" value="NZ_CP054493.1"/>
</dbReference>
<reference evidence="17 18" key="1">
    <citation type="submission" date="2020-05" db="EMBL/GenBank/DDBJ databases">
        <title>Sulfurimonas marisnigri, sp. nov., and Sulfurimonas baltica, sp. nov., manganese oxide reducing chemolithoautotrophs of the class Epsilonproteobacteria isolated from the pelagic redoxclines of the Black and Baltic Seas and emended description of the genus Sulfurimonas.</title>
        <authorList>
            <person name="Henkel J.V."/>
            <person name="Laudan C."/>
            <person name="Werner J."/>
            <person name="Neu T."/>
            <person name="Plewe S."/>
            <person name="Sproer C."/>
            <person name="Bunk B."/>
            <person name="Schulz-Vogt H.N."/>
        </authorList>
    </citation>
    <scope>NUCLEOTIDE SEQUENCE [LARGE SCALE GENOMIC DNA]</scope>
    <source>
        <strain evidence="17 18">SoZ1</strain>
    </source>
</reference>
<dbReference type="InterPro" id="IPR023424">
    <property type="entry name" value="OadG"/>
</dbReference>
<dbReference type="GO" id="GO:0015081">
    <property type="term" value="F:sodium ion transmembrane transporter activity"/>
    <property type="evidence" value="ECO:0007669"/>
    <property type="project" value="UniProtKB-UniRule"/>
</dbReference>
<accession>A0A7S7RPP7</accession>
<proteinExistence type="inferred from homology"/>
<evidence type="ECO:0000256" key="16">
    <source>
        <dbReference type="HAMAP-Rule" id="MF_00404"/>
    </source>
</evidence>
<evidence type="ECO:0000256" key="14">
    <source>
        <dbReference type="ARBA" id="ARBA00023201"/>
    </source>
</evidence>
<dbReference type="GO" id="GO:0015451">
    <property type="term" value="F:decarboxylation-driven active transmembrane transporter activity"/>
    <property type="evidence" value="ECO:0007669"/>
    <property type="project" value="UniProtKB-EC"/>
</dbReference>
<evidence type="ECO:0000256" key="10">
    <source>
        <dbReference type="ARBA" id="ARBA00022989"/>
    </source>
</evidence>
<evidence type="ECO:0000313" key="17">
    <source>
        <dbReference type="EMBL" id="QOY53774.1"/>
    </source>
</evidence>
<evidence type="ECO:0000256" key="4">
    <source>
        <dbReference type="ARBA" id="ARBA00005844"/>
    </source>
</evidence>
<comment type="function">
    <text evidence="2 16">Catalyzes the decarboxylation of oxaloacetate coupled to Na(+) translocation.</text>
</comment>
<keyword evidence="10 16" id="KW-1133">Transmembrane helix</keyword>
<name>A0A7S7RPP7_9BACT</name>
<evidence type="ECO:0000256" key="5">
    <source>
        <dbReference type="ARBA" id="ARBA00011869"/>
    </source>
</evidence>
<evidence type="ECO:0000256" key="6">
    <source>
        <dbReference type="ARBA" id="ARBA00022448"/>
    </source>
</evidence>
<dbReference type="Pfam" id="PF04277">
    <property type="entry name" value="OAD_gamma"/>
    <property type="match status" value="1"/>
</dbReference>
<evidence type="ECO:0000256" key="2">
    <source>
        <dbReference type="ARBA" id="ARBA00003002"/>
    </source>
</evidence>
<comment type="cofactor">
    <cofactor evidence="1 16">
        <name>Na(+)</name>
        <dbReference type="ChEBI" id="CHEBI:29101"/>
    </cofactor>
</comment>
<keyword evidence="13 16" id="KW-0472">Membrane</keyword>
<protein>
    <recommendedName>
        <fullName evidence="16">Probable oxaloacetate decarboxylase gamma chain</fullName>
        <ecNumber evidence="16">7.2.4.2</ecNumber>
    </recommendedName>
</protein>
<organism evidence="17 18">
    <name type="scientific">Candidatus Sulfurimonas marisnigri</name>
    <dbReference type="NCBI Taxonomy" id="2740405"/>
    <lineage>
        <taxon>Bacteria</taxon>
        <taxon>Pseudomonadati</taxon>
        <taxon>Campylobacterota</taxon>
        <taxon>Epsilonproteobacteria</taxon>
        <taxon>Campylobacterales</taxon>
        <taxon>Sulfurimonadaceae</taxon>
        <taxon>Sulfurimonas</taxon>
    </lineage>
</organism>
<comment type="subcellular location">
    <subcellularLocation>
        <location evidence="3 16">Cell membrane</location>
        <topology evidence="3 16">Single-pass membrane protein</topology>
    </subcellularLocation>
</comment>
<keyword evidence="9 16" id="KW-1278">Translocase</keyword>
<comment type="subunit">
    <text evidence="5 16">Heterotrimer of an alpha, a beta and a gamma subunit.</text>
</comment>
<sequence length="79" mass="8616">METNLVIEGFKFMGLGMGTVFSFLIIMIFAMNLMAKIVTRFFPEIQVSDKVAAATAVNAQNKTKKIAAAITAAIKHHRG</sequence>